<evidence type="ECO:0000313" key="1">
    <source>
        <dbReference type="EMBL" id="KHG06627.1"/>
    </source>
</evidence>
<dbReference type="Proteomes" id="UP000032142">
    <property type="component" value="Unassembled WGS sequence"/>
</dbReference>
<dbReference type="AlphaFoldDB" id="A0A0B0N204"/>
<evidence type="ECO:0000313" key="2">
    <source>
        <dbReference type="Proteomes" id="UP000032142"/>
    </source>
</evidence>
<protein>
    <submittedName>
        <fullName evidence="1">Putative adenosylcobalamin-dependent ribonucleoside-triphosphate reductase</fullName>
    </submittedName>
</protein>
<name>A0A0B0N204_GOSAR</name>
<proteinExistence type="predicted"/>
<dbReference type="EMBL" id="JRRC01456790">
    <property type="protein sequence ID" value="KHG06627.1"/>
    <property type="molecule type" value="Genomic_DNA"/>
</dbReference>
<gene>
    <name evidence="1" type="ORF">F383_33588</name>
</gene>
<sequence length="48" mass="5687">MKRQLILVDEPKYVFSVIKKMSKPIKKLICCLSSPIREMHYYANNTLD</sequence>
<organism evidence="1 2">
    <name type="scientific">Gossypium arboreum</name>
    <name type="common">Tree cotton</name>
    <name type="synonym">Gossypium nanking</name>
    <dbReference type="NCBI Taxonomy" id="29729"/>
    <lineage>
        <taxon>Eukaryota</taxon>
        <taxon>Viridiplantae</taxon>
        <taxon>Streptophyta</taxon>
        <taxon>Embryophyta</taxon>
        <taxon>Tracheophyta</taxon>
        <taxon>Spermatophyta</taxon>
        <taxon>Magnoliopsida</taxon>
        <taxon>eudicotyledons</taxon>
        <taxon>Gunneridae</taxon>
        <taxon>Pentapetalae</taxon>
        <taxon>rosids</taxon>
        <taxon>malvids</taxon>
        <taxon>Malvales</taxon>
        <taxon>Malvaceae</taxon>
        <taxon>Malvoideae</taxon>
        <taxon>Gossypium</taxon>
    </lineage>
</organism>
<reference evidence="2" key="1">
    <citation type="submission" date="2014-09" db="EMBL/GenBank/DDBJ databases">
        <authorList>
            <person name="Mudge J."/>
            <person name="Ramaraj T."/>
            <person name="Lindquist I.E."/>
            <person name="Bharti A.K."/>
            <person name="Sundararajan A."/>
            <person name="Cameron C.T."/>
            <person name="Woodward J.E."/>
            <person name="May G.D."/>
            <person name="Brubaker C."/>
            <person name="Broadhvest J."/>
            <person name="Wilkins T.A."/>
        </authorList>
    </citation>
    <scope>NUCLEOTIDE SEQUENCE</scope>
    <source>
        <strain evidence="2">cv. AKA8401</strain>
    </source>
</reference>
<comment type="caution">
    <text evidence="1">The sequence shown here is derived from an EMBL/GenBank/DDBJ whole genome shotgun (WGS) entry which is preliminary data.</text>
</comment>
<accession>A0A0B0N204</accession>
<keyword evidence="2" id="KW-1185">Reference proteome</keyword>